<dbReference type="Proteomes" id="UP000178068">
    <property type="component" value="Unassembled WGS sequence"/>
</dbReference>
<sequence>MKSDQELLKTIQIDLDENEIINLVYLEDQLDPDNNTRQVELMIEGLAEIVSKHPGKKFNLLADLTPIGSGTYMSDRSKEILARAPVFKELLKIAVVSESFLMKTVVLTISIVTGKSESVKWFDNKEEALEWLKK</sequence>
<organism evidence="1 2">
    <name type="scientific">Candidatus Woykebacteria bacterium RIFCSPHIGHO2_12_FULL_45_10</name>
    <dbReference type="NCBI Taxonomy" id="1802603"/>
    <lineage>
        <taxon>Bacteria</taxon>
        <taxon>Candidatus Woykeibacteriota</taxon>
    </lineage>
</organism>
<dbReference type="InterPro" id="IPR021866">
    <property type="entry name" value="SpoIIAA-like"/>
</dbReference>
<accession>A0A1G1WQJ8</accession>
<proteinExistence type="predicted"/>
<dbReference type="SUPFAM" id="SSF52091">
    <property type="entry name" value="SpoIIaa-like"/>
    <property type="match status" value="1"/>
</dbReference>
<evidence type="ECO:0000313" key="2">
    <source>
        <dbReference type="Proteomes" id="UP000178068"/>
    </source>
</evidence>
<protein>
    <recommendedName>
        <fullName evidence="3">STAS/SEC14 domain-containing protein</fullName>
    </recommendedName>
</protein>
<evidence type="ECO:0000313" key="1">
    <source>
        <dbReference type="EMBL" id="OGY29861.1"/>
    </source>
</evidence>
<evidence type="ECO:0008006" key="3">
    <source>
        <dbReference type="Google" id="ProtNLM"/>
    </source>
</evidence>
<dbReference type="Pfam" id="PF11964">
    <property type="entry name" value="SpoIIAA-like"/>
    <property type="match status" value="1"/>
</dbReference>
<gene>
    <name evidence="1" type="ORF">A3F35_02625</name>
</gene>
<comment type="caution">
    <text evidence="1">The sequence shown here is derived from an EMBL/GenBank/DDBJ whole genome shotgun (WGS) entry which is preliminary data.</text>
</comment>
<dbReference type="STRING" id="1802603.A3F35_02625"/>
<dbReference type="EMBL" id="MHCZ01000019">
    <property type="protein sequence ID" value="OGY29861.1"/>
    <property type="molecule type" value="Genomic_DNA"/>
</dbReference>
<dbReference type="InterPro" id="IPR036513">
    <property type="entry name" value="STAS_dom_sf"/>
</dbReference>
<dbReference type="InterPro" id="IPR038396">
    <property type="entry name" value="SpoIIAA-like_sf"/>
</dbReference>
<dbReference type="Gene3D" id="3.40.50.10600">
    <property type="entry name" value="SpoIIaa-like domains"/>
    <property type="match status" value="1"/>
</dbReference>
<name>A0A1G1WQJ8_9BACT</name>
<reference evidence="1 2" key="1">
    <citation type="journal article" date="2016" name="Nat. Commun.">
        <title>Thousands of microbial genomes shed light on interconnected biogeochemical processes in an aquifer system.</title>
        <authorList>
            <person name="Anantharaman K."/>
            <person name="Brown C.T."/>
            <person name="Hug L.A."/>
            <person name="Sharon I."/>
            <person name="Castelle C.J."/>
            <person name="Probst A.J."/>
            <person name="Thomas B.C."/>
            <person name="Singh A."/>
            <person name="Wilkins M.J."/>
            <person name="Karaoz U."/>
            <person name="Brodie E.L."/>
            <person name="Williams K.H."/>
            <person name="Hubbard S.S."/>
            <person name="Banfield J.F."/>
        </authorList>
    </citation>
    <scope>NUCLEOTIDE SEQUENCE [LARGE SCALE GENOMIC DNA]</scope>
</reference>
<dbReference type="AlphaFoldDB" id="A0A1G1WQJ8"/>